<dbReference type="InterPro" id="IPR014167">
    <property type="entry name" value="Tol-Pal_TolB"/>
</dbReference>
<evidence type="ECO:0000256" key="2">
    <source>
        <dbReference type="ARBA" id="ARBA00009820"/>
    </source>
</evidence>
<dbReference type="InterPro" id="IPR011659">
    <property type="entry name" value="WD40"/>
</dbReference>
<protein>
    <recommendedName>
        <fullName evidence="5">Tol-Pal system protein TolB</fullName>
    </recommendedName>
</protein>
<comment type="subunit">
    <text evidence="5">The Tol-Pal system is composed of five core proteins: the inner membrane proteins TolA, TolQ and TolR, the periplasmic protein TolB and the outer membrane protein Pal. They form a network linking the inner and outer membranes and the peptidoglycan layer.</text>
</comment>
<evidence type="ECO:0000313" key="8">
    <source>
        <dbReference type="EMBL" id="PTX72220.1"/>
    </source>
</evidence>
<dbReference type="PANTHER" id="PTHR36842:SF1">
    <property type="entry name" value="PROTEIN TOLB"/>
    <property type="match status" value="1"/>
</dbReference>
<keyword evidence="5" id="KW-0131">Cell cycle</keyword>
<evidence type="ECO:0000313" key="9">
    <source>
        <dbReference type="Proteomes" id="UP000244092"/>
    </source>
</evidence>
<keyword evidence="3 5" id="KW-0732">Signal</keyword>
<accession>A0A2T6CAJ8</accession>
<dbReference type="SUPFAM" id="SSF69304">
    <property type="entry name" value="Tricorn protease N-terminal domain"/>
    <property type="match status" value="1"/>
</dbReference>
<feature type="domain" description="TolB N-terminal" evidence="7">
    <location>
        <begin position="31"/>
        <end position="137"/>
    </location>
</feature>
<dbReference type="InterPro" id="IPR007195">
    <property type="entry name" value="TolB_N"/>
</dbReference>
<evidence type="ECO:0000256" key="6">
    <source>
        <dbReference type="SAM" id="MobiDB-lite"/>
    </source>
</evidence>
<evidence type="ECO:0000256" key="4">
    <source>
        <dbReference type="ARBA" id="ARBA00022764"/>
    </source>
</evidence>
<dbReference type="Gene3D" id="2.120.10.30">
    <property type="entry name" value="TolB, C-terminal domain"/>
    <property type="match status" value="1"/>
</dbReference>
<feature type="region of interest" description="Disordered" evidence="6">
    <location>
        <begin position="424"/>
        <end position="444"/>
    </location>
</feature>
<evidence type="ECO:0000256" key="3">
    <source>
        <dbReference type="ARBA" id="ARBA00022729"/>
    </source>
</evidence>
<evidence type="ECO:0000256" key="1">
    <source>
        <dbReference type="ARBA" id="ARBA00004418"/>
    </source>
</evidence>
<name>A0A2T6CAJ8_9RHOB</name>
<evidence type="ECO:0000256" key="5">
    <source>
        <dbReference type="HAMAP-Rule" id="MF_00671"/>
    </source>
</evidence>
<dbReference type="InterPro" id="IPR011042">
    <property type="entry name" value="6-blade_b-propeller_TolB-like"/>
</dbReference>
<feature type="chain" id="PRO_5015789435" description="Tol-Pal system protein TolB" evidence="5">
    <location>
        <begin position="27"/>
        <end position="444"/>
    </location>
</feature>
<dbReference type="SUPFAM" id="SSF52964">
    <property type="entry name" value="TolB, N-terminal domain"/>
    <property type="match status" value="1"/>
</dbReference>
<dbReference type="GO" id="GO:0051301">
    <property type="term" value="P:cell division"/>
    <property type="evidence" value="ECO:0007669"/>
    <property type="project" value="UniProtKB-UniRule"/>
</dbReference>
<keyword evidence="4 5" id="KW-0574">Periplasm</keyword>
<dbReference type="NCBIfam" id="TIGR02800">
    <property type="entry name" value="propeller_TolB"/>
    <property type="match status" value="1"/>
</dbReference>
<dbReference type="Gene3D" id="3.40.50.10070">
    <property type="entry name" value="TolB, N-terminal domain"/>
    <property type="match status" value="1"/>
</dbReference>
<proteinExistence type="inferred from homology"/>
<dbReference type="Pfam" id="PF04052">
    <property type="entry name" value="TolB_N"/>
    <property type="match status" value="1"/>
</dbReference>
<dbReference type="Pfam" id="PF07676">
    <property type="entry name" value="PD40"/>
    <property type="match status" value="4"/>
</dbReference>
<dbReference type="EMBL" id="QBKU01000012">
    <property type="protein sequence ID" value="PTX72220.1"/>
    <property type="molecule type" value="Genomic_DNA"/>
</dbReference>
<dbReference type="HAMAP" id="MF_00671">
    <property type="entry name" value="TolB"/>
    <property type="match status" value="1"/>
</dbReference>
<evidence type="ECO:0000259" key="7">
    <source>
        <dbReference type="Pfam" id="PF04052"/>
    </source>
</evidence>
<comment type="caution">
    <text evidence="8">The sequence shown here is derived from an EMBL/GenBank/DDBJ whole genome shotgun (WGS) entry which is preliminary data.</text>
</comment>
<comment type="function">
    <text evidence="5">Part of the Tol-Pal system, which plays a role in outer membrane invagination during cell division and is important for maintaining outer membrane integrity.</text>
</comment>
<comment type="subcellular location">
    <subcellularLocation>
        <location evidence="1 5">Periplasm</location>
    </subcellularLocation>
</comment>
<feature type="signal peptide" evidence="5">
    <location>
        <begin position="1"/>
        <end position="26"/>
    </location>
</feature>
<dbReference type="GO" id="GO:0042597">
    <property type="term" value="C:periplasmic space"/>
    <property type="evidence" value="ECO:0007669"/>
    <property type="project" value="UniProtKB-SubCell"/>
</dbReference>
<reference evidence="8 9" key="1">
    <citation type="submission" date="2018-04" db="EMBL/GenBank/DDBJ databases">
        <title>Genomic Encyclopedia of Archaeal and Bacterial Type Strains, Phase II (KMG-II): from individual species to whole genera.</title>
        <authorList>
            <person name="Goeker M."/>
        </authorList>
    </citation>
    <scope>NUCLEOTIDE SEQUENCE [LARGE SCALE GENOMIC DNA]</scope>
    <source>
        <strain evidence="8 9">DSM 12244</strain>
    </source>
</reference>
<gene>
    <name evidence="5" type="primary">tolB</name>
    <name evidence="8" type="ORF">C8N31_11237</name>
</gene>
<dbReference type="Proteomes" id="UP000244092">
    <property type="component" value="Unassembled WGS sequence"/>
</dbReference>
<keyword evidence="5" id="KW-0132">Cell division</keyword>
<sequence length="444" mass="47734" precursor="true">MSVRFTLKCLAAAVAIFGFQAGAAMAQQGPLRIEITEGVIEPLPFAVPSFQPESAEAGQMANDLARVVSDDLTGTGLFREIPASAFISTVSDFNAPVQYADWKAINAQALVTGAVNVQGNNLTVKFRLYDVFSGAELGSGLQFSGTTDGWRRMAHKVADAVYSRITGEGGYFDSRVVYVSETGPKDARKKRLAVMDYDGANVQYLTDSGSIVLAPRFSPTGDRVLYTSYETGFPRIYVLDVGSVQRRVLESADGTMSFAPRFSPSGQTVVFSISQGGNTDIYSMDIASGQSVRLTNTPAIETAPSYSPDGGRVVFESDRSGTQQLYIMPATGGEATRISFGEGRYGTPVWSPRGDLIAFTKQNKGRFHIGVMRTDGSEERLLTASFLDEGPTWAPNGRVLMFARETQGASGSSTLYSVDVSGRNLRPVRTPEGGSDPSWSPLQK</sequence>
<dbReference type="PANTHER" id="PTHR36842">
    <property type="entry name" value="PROTEIN TOLB HOMOLOG"/>
    <property type="match status" value="1"/>
</dbReference>
<dbReference type="AlphaFoldDB" id="A0A2T6CAJ8"/>
<organism evidence="8 9">
    <name type="scientific">Sulfitobacter mediterraneus</name>
    <dbReference type="NCBI Taxonomy" id="83219"/>
    <lineage>
        <taxon>Bacteria</taxon>
        <taxon>Pseudomonadati</taxon>
        <taxon>Pseudomonadota</taxon>
        <taxon>Alphaproteobacteria</taxon>
        <taxon>Rhodobacterales</taxon>
        <taxon>Roseobacteraceae</taxon>
        <taxon>Sulfitobacter</taxon>
    </lineage>
</organism>
<dbReference type="OrthoDB" id="9802240at2"/>
<comment type="similarity">
    <text evidence="2 5">Belongs to the TolB family.</text>
</comment>
<dbReference type="GO" id="GO:0017038">
    <property type="term" value="P:protein import"/>
    <property type="evidence" value="ECO:0007669"/>
    <property type="project" value="InterPro"/>
</dbReference>